<dbReference type="EMBL" id="LK932402">
    <property type="protein sequence ID" value="CDS87705.1"/>
    <property type="molecule type" value="Genomic_DNA"/>
</dbReference>
<evidence type="ECO:0000313" key="4">
    <source>
        <dbReference type="EMBL" id="CDT13634.1"/>
    </source>
</evidence>
<feature type="transmembrane region" description="Helical" evidence="1">
    <location>
        <begin position="26"/>
        <end position="44"/>
    </location>
</feature>
<proteinExistence type="predicted"/>
<organism evidence="4">
    <name type="scientific">Clostridioides difficile</name>
    <name type="common">Peptoclostridium difficile</name>
    <dbReference type="NCBI Taxonomy" id="1496"/>
    <lineage>
        <taxon>Bacteria</taxon>
        <taxon>Bacillati</taxon>
        <taxon>Bacillota</taxon>
        <taxon>Clostridia</taxon>
        <taxon>Peptostreptococcales</taxon>
        <taxon>Peptostreptococcaceae</taxon>
        <taxon>Clostridioides</taxon>
    </lineage>
</organism>
<dbReference type="EMBL" id="LK932505">
    <property type="protein sequence ID" value="CDS85687.1"/>
    <property type="molecule type" value="Genomic_DNA"/>
</dbReference>
<dbReference type="EMBL" id="LK932994">
    <property type="protein sequence ID" value="CDT13634.1"/>
    <property type="molecule type" value="Genomic_DNA"/>
</dbReference>
<keyword evidence="1" id="KW-1133">Transmembrane helix</keyword>
<sequence>MDSIKSIQDIEIEQSRLKGQLQKNSNPIFALYISIMAVVFSTTINLTFDLSDITNYFIRMIMTLLFIVLLIFLVNKGILPIAIPYKNNIQFYTTALDVLEDMKKKILRERKYKKRR</sequence>
<evidence type="ECO:0000313" key="3">
    <source>
        <dbReference type="EMBL" id="CDS87705.1"/>
    </source>
</evidence>
<keyword evidence="1" id="KW-0812">Transmembrane</keyword>
<keyword evidence="1" id="KW-0472">Membrane</keyword>
<protein>
    <submittedName>
        <fullName evidence="4">Putative membrane protein</fullName>
    </submittedName>
</protein>
<evidence type="ECO:0000313" key="2">
    <source>
        <dbReference type="EMBL" id="CDS85687.1"/>
    </source>
</evidence>
<dbReference type="RefSeq" id="WP_021362724.1">
    <property type="nucleotide sequence ID" value="NZ_BBYB01000197.1"/>
</dbReference>
<reference evidence="4" key="1">
    <citation type="submission" date="2014-07" db="EMBL/GenBank/DDBJ databases">
        <authorList>
            <person name="Monot Marc"/>
        </authorList>
    </citation>
    <scope>NUCLEOTIDE SEQUENCE</scope>
    <source>
        <strain evidence="4">7032989</strain>
        <strain evidence="3">7032994</strain>
    </source>
</reference>
<gene>
    <name evidence="4" type="ORF">BN1095_330082</name>
    <name evidence="2" type="ORF">BN1096_520422</name>
    <name evidence="3" type="ORF">BN1097_630193</name>
</gene>
<accession>A0A069ATR1</accession>
<name>A0A069ATR1_CLODI</name>
<dbReference type="AlphaFoldDB" id="A0A069ATR1"/>
<feature type="transmembrane region" description="Helical" evidence="1">
    <location>
        <begin position="56"/>
        <end position="74"/>
    </location>
</feature>
<evidence type="ECO:0000256" key="1">
    <source>
        <dbReference type="SAM" id="Phobius"/>
    </source>
</evidence>